<feature type="domain" description="Protein kinase" evidence="18">
    <location>
        <begin position="364"/>
        <end position="629"/>
    </location>
</feature>
<sequence>GMFKDKSKYPTLTRMSYCQCRLKLVFASIFRQFGWKHIALILDRSDLFSLTVGKNLEYGLKQEGLLSFVRELNGNEEENYDSYLKDASMYARVVILSVRGLLVRKFMLAAHDLGMTKGDWTFFDVEIFQSSYWGDHGWKIGDSDDHKARTAYESLLRVSLLQPTSPKFQDFAEQVKERALTDYNYTFSENEEVNCFIGNFYDGVYLLGLVLNETLTEGNDITDGLSMTRKMWNRDFHDNGDRDADYSIIDLDPITGRFEVVAHYYGLHRRYSPVRGKKIHWPGGRQGPPPDVPKCGFLGNSPECHGQAFGGLVTYLMCKQMKLNNELNNMSWRVRPDEVLLEVGRLYGSKMGLQKLNVENFSLQQFGVGSGRASIGSCTSLPPTQVFTTIGIYKGERVAIKKIAKKKVDITSTLLWEIKQARDVSHENTVRFVGACIDLPRPTVLILTEYCPKGSLKDVLENEAIQLDWNFRMSLIHDIVKGMAYLHNSDVSVHGKLRSCNCLIDGRFVLKISDFGLRTLTTPSEFIKDQNFFNKLLWVAPELLPMTFIPGTPATQKGDVYSFAIILEEIVVRAILERVEAHESAPFRPFVGQRDCPPDVLDLMEKCWADNPEDRPAFVTIRSTMRGIMKGFCENLMDDLLRRMEQYANNLESLVEEKTEQLSMEKRKTEELLYQVLPRPVATQLLEGKMVQPEQFECVTIYFSDIVGFTALCAQSRPMEVVDFLNDLYSTFDRIIGSYDVYKVETIGDAYMVVSGLPERNGHDHAKEIGLMALSILEAVRCFTIKHKPDYQLRIRIGIHSGSVCAGVVGVRMPHYCLFGDTVNTASRLESTGIPLKIHVSDAAKQILDIFGTFKLELRGEVELKGKGVVTTYWLVNCSEQDRRPPTPLKTYHNEAEAPFTLFFPAIFPDAEVGENDADKQLESDVESLLKDIRNEMDDDEETENDDH</sequence>
<dbReference type="FunFam" id="1.10.510.10:FF:000736">
    <property type="entry name" value="Guanylate cyclase"/>
    <property type="match status" value="1"/>
</dbReference>
<dbReference type="PROSITE" id="PS50011">
    <property type="entry name" value="PROTEIN_KINASE_DOM"/>
    <property type="match status" value="1"/>
</dbReference>
<evidence type="ECO:0000256" key="14">
    <source>
        <dbReference type="RuleBase" id="RU000405"/>
    </source>
</evidence>
<evidence type="ECO:0000256" key="5">
    <source>
        <dbReference type="ARBA" id="ARBA00022729"/>
    </source>
</evidence>
<dbReference type="InterPro" id="IPR000719">
    <property type="entry name" value="Prot_kinase_dom"/>
</dbReference>
<evidence type="ECO:0000256" key="15">
    <source>
        <dbReference type="RuleBase" id="RU003431"/>
    </source>
</evidence>
<dbReference type="SUPFAM" id="SSF56112">
    <property type="entry name" value="Protein kinase-like (PK-like)"/>
    <property type="match status" value="1"/>
</dbReference>
<dbReference type="EC" id="4.6.1.2" evidence="3 15"/>
<dbReference type="Gene3D" id="6.10.250.780">
    <property type="match status" value="1"/>
</dbReference>
<keyword evidence="7" id="KW-1133">Transmembrane helix</keyword>
<evidence type="ECO:0000256" key="4">
    <source>
        <dbReference type="ARBA" id="ARBA00022692"/>
    </source>
</evidence>
<dbReference type="GO" id="GO:0004016">
    <property type="term" value="F:adenylate cyclase activity"/>
    <property type="evidence" value="ECO:0007669"/>
    <property type="project" value="TreeGrafter"/>
</dbReference>
<dbReference type="InterPro" id="IPR029787">
    <property type="entry name" value="Nucleotide_cyclase"/>
</dbReference>
<comment type="caution">
    <text evidence="20">The sequence shown here is derived from an EMBL/GenBank/DDBJ whole genome shotgun (WGS) entry which is preliminary data.</text>
</comment>
<feature type="domain" description="Guanylate cyclase" evidence="19">
    <location>
        <begin position="700"/>
        <end position="830"/>
    </location>
</feature>
<feature type="region of interest" description="Disordered" evidence="17">
    <location>
        <begin position="914"/>
        <end position="948"/>
    </location>
</feature>
<dbReference type="GO" id="GO:0007168">
    <property type="term" value="P:receptor guanylyl cyclase signaling pathway"/>
    <property type="evidence" value="ECO:0007669"/>
    <property type="project" value="TreeGrafter"/>
</dbReference>
<evidence type="ECO:0000256" key="8">
    <source>
        <dbReference type="ARBA" id="ARBA00023134"/>
    </source>
</evidence>
<dbReference type="GO" id="GO:0004383">
    <property type="term" value="F:guanylate cyclase activity"/>
    <property type="evidence" value="ECO:0007669"/>
    <property type="project" value="UniProtKB-EC"/>
</dbReference>
<dbReference type="Pfam" id="PF01094">
    <property type="entry name" value="ANF_receptor"/>
    <property type="match status" value="1"/>
</dbReference>
<evidence type="ECO:0000256" key="12">
    <source>
        <dbReference type="ARBA" id="ARBA00023239"/>
    </source>
</evidence>
<dbReference type="InterPro" id="IPR011009">
    <property type="entry name" value="Kinase-like_dom_sf"/>
</dbReference>
<evidence type="ECO:0000256" key="16">
    <source>
        <dbReference type="SAM" id="Coils"/>
    </source>
</evidence>
<evidence type="ECO:0000256" key="6">
    <source>
        <dbReference type="ARBA" id="ARBA00022741"/>
    </source>
</evidence>
<dbReference type="GO" id="GO:0035556">
    <property type="term" value="P:intracellular signal transduction"/>
    <property type="evidence" value="ECO:0007669"/>
    <property type="project" value="InterPro"/>
</dbReference>
<keyword evidence="21" id="KW-1185">Reference proteome</keyword>
<dbReference type="Gene3D" id="1.10.510.10">
    <property type="entry name" value="Transferase(Phosphotransferase) domain 1"/>
    <property type="match status" value="1"/>
</dbReference>
<dbReference type="PROSITE" id="PS50125">
    <property type="entry name" value="GUANYLATE_CYCLASE_2"/>
    <property type="match status" value="1"/>
</dbReference>
<comment type="catalytic activity">
    <reaction evidence="1 15">
        <text>GTP = 3',5'-cyclic GMP + diphosphate</text>
        <dbReference type="Rhea" id="RHEA:13665"/>
        <dbReference type="ChEBI" id="CHEBI:33019"/>
        <dbReference type="ChEBI" id="CHEBI:37565"/>
        <dbReference type="ChEBI" id="CHEBI:57746"/>
        <dbReference type="EC" id="4.6.1.2"/>
    </reaction>
</comment>
<feature type="non-terminal residue" evidence="20">
    <location>
        <position position="1"/>
    </location>
</feature>
<keyword evidence="13 15" id="KW-0141">cGMP biosynthesis</keyword>
<dbReference type="GO" id="GO:0005524">
    <property type="term" value="F:ATP binding"/>
    <property type="evidence" value="ECO:0007669"/>
    <property type="project" value="InterPro"/>
</dbReference>
<dbReference type="PANTHER" id="PTHR11920:SF274">
    <property type="entry name" value="GUANYLATE CYCLASE"/>
    <property type="match status" value="1"/>
</dbReference>
<comment type="subcellular location">
    <subcellularLocation>
        <location evidence="2">Membrane</location>
        <topology evidence="2">Single-pass type I membrane protein</topology>
    </subcellularLocation>
</comment>
<evidence type="ECO:0000256" key="2">
    <source>
        <dbReference type="ARBA" id="ARBA00004479"/>
    </source>
</evidence>
<dbReference type="InterPro" id="IPR001828">
    <property type="entry name" value="ANF_lig-bd_rcpt"/>
</dbReference>
<dbReference type="GO" id="GO:0001653">
    <property type="term" value="F:peptide receptor activity"/>
    <property type="evidence" value="ECO:0007669"/>
    <property type="project" value="TreeGrafter"/>
</dbReference>
<evidence type="ECO:0000313" key="21">
    <source>
        <dbReference type="Proteomes" id="UP001151699"/>
    </source>
</evidence>
<evidence type="ECO:0000256" key="17">
    <source>
        <dbReference type="SAM" id="MobiDB-lite"/>
    </source>
</evidence>
<organism evidence="20 21">
    <name type="scientific">Pseudolycoriella hygida</name>
    <dbReference type="NCBI Taxonomy" id="35572"/>
    <lineage>
        <taxon>Eukaryota</taxon>
        <taxon>Metazoa</taxon>
        <taxon>Ecdysozoa</taxon>
        <taxon>Arthropoda</taxon>
        <taxon>Hexapoda</taxon>
        <taxon>Insecta</taxon>
        <taxon>Pterygota</taxon>
        <taxon>Neoptera</taxon>
        <taxon>Endopterygota</taxon>
        <taxon>Diptera</taxon>
        <taxon>Nematocera</taxon>
        <taxon>Sciaroidea</taxon>
        <taxon>Sciaridae</taxon>
        <taxon>Pseudolycoriella</taxon>
    </lineage>
</organism>
<evidence type="ECO:0000259" key="19">
    <source>
        <dbReference type="PROSITE" id="PS50125"/>
    </source>
</evidence>
<dbReference type="InterPro" id="IPR001245">
    <property type="entry name" value="Ser-Thr/Tyr_kinase_cat_dom"/>
</dbReference>
<dbReference type="SUPFAM" id="SSF53822">
    <property type="entry name" value="Periplasmic binding protein-like I"/>
    <property type="match status" value="1"/>
</dbReference>
<dbReference type="EMBL" id="WJQU01000002">
    <property type="protein sequence ID" value="KAJ6643293.1"/>
    <property type="molecule type" value="Genomic_DNA"/>
</dbReference>
<name>A0A9Q0N488_9DIPT</name>
<dbReference type="GO" id="GO:0005525">
    <property type="term" value="F:GTP binding"/>
    <property type="evidence" value="ECO:0007669"/>
    <property type="project" value="UniProtKB-KW"/>
</dbReference>
<dbReference type="Gene3D" id="3.30.70.1230">
    <property type="entry name" value="Nucleotide cyclase"/>
    <property type="match status" value="1"/>
</dbReference>
<accession>A0A9Q0N488</accession>
<dbReference type="SMART" id="SM00044">
    <property type="entry name" value="CYCc"/>
    <property type="match status" value="1"/>
</dbReference>
<reference evidence="20" key="1">
    <citation type="submission" date="2022-07" db="EMBL/GenBank/DDBJ databases">
        <authorList>
            <person name="Trinca V."/>
            <person name="Uliana J.V.C."/>
            <person name="Torres T.T."/>
            <person name="Ward R.J."/>
            <person name="Monesi N."/>
        </authorList>
    </citation>
    <scope>NUCLEOTIDE SEQUENCE</scope>
    <source>
        <strain evidence="20">HSMRA1968</strain>
        <tissue evidence="20">Whole embryos</tissue>
    </source>
</reference>
<evidence type="ECO:0000256" key="1">
    <source>
        <dbReference type="ARBA" id="ARBA00001436"/>
    </source>
</evidence>
<keyword evidence="4" id="KW-0812">Transmembrane</keyword>
<dbReference type="InterPro" id="IPR018297">
    <property type="entry name" value="A/G_cyclase_CS"/>
</dbReference>
<evidence type="ECO:0000256" key="11">
    <source>
        <dbReference type="ARBA" id="ARBA00023180"/>
    </source>
</evidence>
<evidence type="ECO:0000256" key="7">
    <source>
        <dbReference type="ARBA" id="ARBA00022989"/>
    </source>
</evidence>
<dbReference type="InterPro" id="IPR050401">
    <property type="entry name" value="Cyclic_nucleotide_synthase"/>
</dbReference>
<feature type="compositionally biased region" description="Basic and acidic residues" evidence="17">
    <location>
        <begin position="917"/>
        <end position="936"/>
    </location>
</feature>
<keyword evidence="16" id="KW-0175">Coiled coil</keyword>
<dbReference type="Gene3D" id="3.40.50.2300">
    <property type="match status" value="2"/>
</dbReference>
<protein>
    <recommendedName>
        <fullName evidence="3 15">Guanylate cyclase</fullName>
        <ecNumber evidence="3 15">4.6.1.2</ecNumber>
    </recommendedName>
</protein>
<keyword evidence="5" id="KW-0732">Signal</keyword>
<dbReference type="Pfam" id="PF00211">
    <property type="entry name" value="Guanylate_cyc"/>
    <property type="match status" value="1"/>
</dbReference>
<feature type="coiled-coil region" evidence="16">
    <location>
        <begin position="637"/>
        <end position="668"/>
    </location>
</feature>
<dbReference type="AlphaFoldDB" id="A0A9Q0N488"/>
<evidence type="ECO:0000256" key="9">
    <source>
        <dbReference type="ARBA" id="ARBA00023136"/>
    </source>
</evidence>
<dbReference type="Pfam" id="PF07714">
    <property type="entry name" value="PK_Tyr_Ser-Thr"/>
    <property type="match status" value="1"/>
</dbReference>
<keyword evidence="8" id="KW-0342">GTP-binding</keyword>
<dbReference type="CDD" id="cd07302">
    <property type="entry name" value="CHD"/>
    <property type="match status" value="1"/>
</dbReference>
<dbReference type="GO" id="GO:0005886">
    <property type="term" value="C:plasma membrane"/>
    <property type="evidence" value="ECO:0007669"/>
    <property type="project" value="TreeGrafter"/>
</dbReference>
<keyword evidence="10 20" id="KW-0675">Receptor</keyword>
<dbReference type="OrthoDB" id="1890790at2759"/>
<keyword evidence="6" id="KW-0547">Nucleotide-binding</keyword>
<dbReference type="FunFam" id="3.40.50.2300:FF:000153">
    <property type="entry name" value="Guanylate cyclase"/>
    <property type="match status" value="1"/>
</dbReference>
<keyword evidence="11" id="KW-0325">Glycoprotein</keyword>
<dbReference type="InterPro" id="IPR028082">
    <property type="entry name" value="Peripla_BP_I"/>
</dbReference>
<dbReference type="PRINTS" id="PR00109">
    <property type="entry name" value="TYRKINASE"/>
</dbReference>
<evidence type="ECO:0000256" key="10">
    <source>
        <dbReference type="ARBA" id="ARBA00023170"/>
    </source>
</evidence>
<dbReference type="PROSITE" id="PS00452">
    <property type="entry name" value="GUANYLATE_CYCLASE_1"/>
    <property type="match status" value="1"/>
</dbReference>
<keyword evidence="12 14" id="KW-0456">Lyase</keyword>
<dbReference type="GO" id="GO:0004672">
    <property type="term" value="F:protein kinase activity"/>
    <property type="evidence" value="ECO:0007669"/>
    <property type="project" value="InterPro"/>
</dbReference>
<proteinExistence type="inferred from homology"/>
<evidence type="ECO:0000313" key="20">
    <source>
        <dbReference type="EMBL" id="KAJ6643293.1"/>
    </source>
</evidence>
<dbReference type="FunFam" id="3.30.70.1230:FF:000004">
    <property type="entry name" value="Guanylate cyclase"/>
    <property type="match status" value="1"/>
</dbReference>
<feature type="non-terminal residue" evidence="20">
    <location>
        <position position="948"/>
    </location>
</feature>
<dbReference type="Proteomes" id="UP001151699">
    <property type="component" value="Chromosome B"/>
</dbReference>
<feature type="compositionally biased region" description="Acidic residues" evidence="17">
    <location>
        <begin position="937"/>
        <end position="948"/>
    </location>
</feature>
<keyword evidence="9" id="KW-0472">Membrane</keyword>
<dbReference type="SUPFAM" id="SSF55073">
    <property type="entry name" value="Nucleotide cyclase"/>
    <property type="match status" value="1"/>
</dbReference>
<evidence type="ECO:0000256" key="3">
    <source>
        <dbReference type="ARBA" id="ARBA00012202"/>
    </source>
</evidence>
<evidence type="ECO:0000256" key="13">
    <source>
        <dbReference type="ARBA" id="ARBA00023293"/>
    </source>
</evidence>
<dbReference type="InterPro" id="IPR001054">
    <property type="entry name" value="A/G_cyclase"/>
</dbReference>
<comment type="similarity">
    <text evidence="14">Belongs to the adenylyl cyclase class-4/guanylyl cyclase family.</text>
</comment>
<gene>
    <name evidence="20" type="primary">Npr1_0</name>
    <name evidence="20" type="ORF">Bhyg_08251</name>
</gene>
<evidence type="ECO:0000259" key="18">
    <source>
        <dbReference type="PROSITE" id="PS50011"/>
    </source>
</evidence>
<dbReference type="PANTHER" id="PTHR11920">
    <property type="entry name" value="GUANYLYL CYCLASE"/>
    <property type="match status" value="1"/>
</dbReference>